<evidence type="ECO:0000256" key="1">
    <source>
        <dbReference type="ARBA" id="ARBA00001933"/>
    </source>
</evidence>
<dbReference type="PROSITE" id="PS00868">
    <property type="entry name" value="CYS_MET_METAB_PP"/>
    <property type="match status" value="1"/>
</dbReference>
<keyword evidence="3 8" id="KW-0663">Pyridoxal phosphate</keyword>
<dbReference type="OrthoDB" id="9780685at2"/>
<dbReference type="GO" id="GO:0005737">
    <property type="term" value="C:cytoplasm"/>
    <property type="evidence" value="ECO:0007669"/>
    <property type="project" value="TreeGrafter"/>
</dbReference>
<dbReference type="GO" id="GO:0030170">
    <property type="term" value="F:pyridoxal phosphate binding"/>
    <property type="evidence" value="ECO:0007669"/>
    <property type="project" value="InterPro"/>
</dbReference>
<evidence type="ECO:0000256" key="9">
    <source>
        <dbReference type="RuleBase" id="RU362118"/>
    </source>
</evidence>
<proteinExistence type="inferred from homology"/>
<dbReference type="InterPro" id="IPR015424">
    <property type="entry name" value="PyrdxlP-dep_Trfase"/>
</dbReference>
<dbReference type="InterPro" id="IPR000277">
    <property type="entry name" value="Cys/Met-Metab_PyrdxlP-dep_enz"/>
</dbReference>
<dbReference type="Pfam" id="PF01053">
    <property type="entry name" value="Cys_Met_Meta_PP"/>
    <property type="match status" value="1"/>
</dbReference>
<dbReference type="InterPro" id="IPR015421">
    <property type="entry name" value="PyrdxlP-dep_Trfase_major"/>
</dbReference>
<dbReference type="GO" id="GO:0019346">
    <property type="term" value="P:transsulfuration"/>
    <property type="evidence" value="ECO:0007669"/>
    <property type="project" value="InterPro"/>
</dbReference>
<feature type="modified residue" description="N6-(pyridoxal phosphate)lysine" evidence="8">
    <location>
        <position position="207"/>
    </location>
</feature>
<dbReference type="PIRSF" id="PIRSF001434">
    <property type="entry name" value="CGS"/>
    <property type="match status" value="1"/>
</dbReference>
<sequence length="389" mass="41192">MSEQQHLGKAGFETKAIHAGYEPDPTTGAVIPPIYATTTYKQDGVGGLRNGYEYSRSANPTRTALEGALAAVEDGEKGFAFASGLAAEDTLIRSLMRPGDHMVIPDDAYGGTHRLIDKVESQWGIAHTPAQVADVDAVAAAIQPGKTKVVWVETPTNPLLNIADISAIATVAHEAGARLVVDNTFASPYLQQPLTLGADVVVHSTTKYVGGHSDVVGGAVVVRDLEIAEKIGYLQNAAGAIADPFGAWLTLRGLKTLAVRMDRHCDNAERVADFLTSHPKVGEVLYPGLETHPGHTVAQKQMKRFGGMVSFRVTGGEAQALAVCERTKIFTLGESLGGVESLIEHPGRMTHASVAGTDLEVPADLVRISVGIEYAEDLVADLEQALDQS</sequence>
<dbReference type="Gene3D" id="3.40.640.10">
    <property type="entry name" value="Type I PLP-dependent aspartate aminotransferase-like (Major domain)"/>
    <property type="match status" value="1"/>
</dbReference>
<dbReference type="InterPro" id="IPR015422">
    <property type="entry name" value="PyrdxlP-dep_Trfase_small"/>
</dbReference>
<evidence type="ECO:0000256" key="4">
    <source>
        <dbReference type="ARBA" id="ARBA00051441"/>
    </source>
</evidence>
<evidence type="ECO:0000256" key="7">
    <source>
        <dbReference type="ARBA" id="ARBA00083849"/>
    </source>
</evidence>
<protein>
    <recommendedName>
        <fullName evidence="6">Cystathionine gamma-synthase</fullName>
        <ecNumber evidence="5">2.5.1.48</ecNumber>
    </recommendedName>
    <alternativeName>
        <fullName evidence="7">O-succinylhomoserine (thiol)-lyase</fullName>
    </alternativeName>
</protein>
<comment type="similarity">
    <text evidence="2 9">Belongs to the trans-sulfuration enzymes family.</text>
</comment>
<dbReference type="GO" id="GO:0003962">
    <property type="term" value="F:cystathionine gamma-synthase activity"/>
    <property type="evidence" value="ECO:0007669"/>
    <property type="project" value="UniProtKB-EC"/>
</dbReference>
<dbReference type="SUPFAM" id="SSF53383">
    <property type="entry name" value="PLP-dependent transferases"/>
    <property type="match status" value="1"/>
</dbReference>
<dbReference type="CDD" id="cd00614">
    <property type="entry name" value="CGS_like"/>
    <property type="match status" value="1"/>
</dbReference>
<name>A0A1J4N8W3_9ACTN</name>
<evidence type="ECO:0000256" key="8">
    <source>
        <dbReference type="PIRSR" id="PIRSR001434-2"/>
    </source>
</evidence>
<evidence type="ECO:0000313" key="10">
    <source>
        <dbReference type="EMBL" id="OIJ27946.1"/>
    </source>
</evidence>
<evidence type="ECO:0000313" key="11">
    <source>
        <dbReference type="Proteomes" id="UP000033772"/>
    </source>
</evidence>
<dbReference type="RefSeq" id="WP_045548417.1">
    <property type="nucleotide sequence ID" value="NZ_JZDQ02000005.1"/>
</dbReference>
<comment type="caution">
    <text evidence="10">The sequence shown here is derived from an EMBL/GenBank/DDBJ whole genome shotgun (WGS) entry which is preliminary data.</text>
</comment>
<comment type="cofactor">
    <cofactor evidence="1 9">
        <name>pyridoxal 5'-phosphate</name>
        <dbReference type="ChEBI" id="CHEBI:597326"/>
    </cofactor>
</comment>
<evidence type="ECO:0000256" key="2">
    <source>
        <dbReference type="ARBA" id="ARBA00009077"/>
    </source>
</evidence>
<dbReference type="InterPro" id="IPR054542">
    <property type="entry name" value="Cys_met_metab_PP"/>
</dbReference>
<comment type="catalytic activity">
    <reaction evidence="4">
        <text>O-succinyl-L-homoserine + L-cysteine = L,L-cystathionine + succinate + H(+)</text>
        <dbReference type="Rhea" id="RHEA:20397"/>
        <dbReference type="ChEBI" id="CHEBI:15378"/>
        <dbReference type="ChEBI" id="CHEBI:30031"/>
        <dbReference type="ChEBI" id="CHEBI:35235"/>
        <dbReference type="ChEBI" id="CHEBI:57661"/>
        <dbReference type="ChEBI" id="CHEBI:58161"/>
        <dbReference type="EC" id="2.5.1.48"/>
    </reaction>
</comment>
<keyword evidence="11" id="KW-1185">Reference proteome</keyword>
<evidence type="ECO:0000256" key="6">
    <source>
        <dbReference type="ARBA" id="ARBA00068008"/>
    </source>
</evidence>
<dbReference type="GO" id="GO:0019343">
    <property type="term" value="P:cysteine biosynthetic process via cystathionine"/>
    <property type="evidence" value="ECO:0007669"/>
    <property type="project" value="TreeGrafter"/>
</dbReference>
<gene>
    <name evidence="10" type="ORF">UG56_004360</name>
</gene>
<dbReference type="EMBL" id="JZDQ02000005">
    <property type="protein sequence ID" value="OIJ27946.1"/>
    <property type="molecule type" value="Genomic_DNA"/>
</dbReference>
<evidence type="ECO:0000256" key="5">
    <source>
        <dbReference type="ARBA" id="ARBA00066530"/>
    </source>
</evidence>
<dbReference type="EC" id="2.5.1.48" evidence="5"/>
<dbReference type="Gene3D" id="3.90.1150.10">
    <property type="entry name" value="Aspartate Aminotransferase, domain 1"/>
    <property type="match status" value="1"/>
</dbReference>
<dbReference type="FunFam" id="3.90.1150.10:FF:000008">
    <property type="entry name" value="Cystathionine gamma-synthase"/>
    <property type="match status" value="1"/>
</dbReference>
<dbReference type="NCBIfam" id="NF005871">
    <property type="entry name" value="PRK07811.1"/>
    <property type="match status" value="1"/>
</dbReference>
<dbReference type="STRING" id="1844.UG56_004360"/>
<dbReference type="FunFam" id="3.40.640.10:FF:000009">
    <property type="entry name" value="Cystathionine gamma-synthase homolog"/>
    <property type="match status" value="1"/>
</dbReference>
<dbReference type="AlphaFoldDB" id="A0A1J4N8W3"/>
<dbReference type="GO" id="GO:0004123">
    <property type="term" value="F:cystathionine gamma-lyase activity"/>
    <property type="evidence" value="ECO:0007669"/>
    <property type="project" value="TreeGrafter"/>
</dbReference>
<evidence type="ECO:0000256" key="3">
    <source>
        <dbReference type="ARBA" id="ARBA00022898"/>
    </source>
</evidence>
<dbReference type="PANTHER" id="PTHR11808">
    <property type="entry name" value="TRANS-SULFURATION ENZYME FAMILY MEMBER"/>
    <property type="match status" value="1"/>
</dbReference>
<dbReference type="Proteomes" id="UP000033772">
    <property type="component" value="Unassembled WGS sequence"/>
</dbReference>
<dbReference type="PANTHER" id="PTHR11808:SF15">
    <property type="entry name" value="CYSTATHIONINE GAMMA-LYASE"/>
    <property type="match status" value="1"/>
</dbReference>
<reference evidence="10" key="1">
    <citation type="submission" date="2016-10" db="EMBL/GenBank/DDBJ databases">
        <title>Draft Genome Sequence of Nocardioides luteus Strain BAFB, an Alkane-Degrading Bacterium Isolated from JP-7 Polluted Soil.</title>
        <authorList>
            <person name="Brown L."/>
            <person name="Ruiz O.N."/>
            <person name="Gunasekera T."/>
        </authorList>
    </citation>
    <scope>NUCLEOTIDE SEQUENCE [LARGE SCALE GENOMIC DNA]</scope>
    <source>
        <strain evidence="10">BAFB</strain>
    </source>
</reference>
<accession>A0A1J4N8W3</accession>
<organism evidence="10 11">
    <name type="scientific">Nocardioides luteus</name>
    <dbReference type="NCBI Taxonomy" id="1844"/>
    <lineage>
        <taxon>Bacteria</taxon>
        <taxon>Bacillati</taxon>
        <taxon>Actinomycetota</taxon>
        <taxon>Actinomycetes</taxon>
        <taxon>Propionibacteriales</taxon>
        <taxon>Nocardioidaceae</taxon>
        <taxon>Nocardioides</taxon>
    </lineage>
</organism>